<dbReference type="EMBL" id="JAKIXB020000016">
    <property type="protein sequence ID" value="KAL1601183.1"/>
    <property type="molecule type" value="Genomic_DNA"/>
</dbReference>
<keyword evidence="3" id="KW-1185">Reference proteome</keyword>
<name>A0ABR3RAC3_9PLEO</name>
<proteinExistence type="predicted"/>
<feature type="region of interest" description="Disordered" evidence="1">
    <location>
        <begin position="177"/>
        <end position="196"/>
    </location>
</feature>
<organism evidence="2 3">
    <name type="scientific">Nothophoma quercina</name>
    <dbReference type="NCBI Taxonomy" id="749835"/>
    <lineage>
        <taxon>Eukaryota</taxon>
        <taxon>Fungi</taxon>
        <taxon>Dikarya</taxon>
        <taxon>Ascomycota</taxon>
        <taxon>Pezizomycotina</taxon>
        <taxon>Dothideomycetes</taxon>
        <taxon>Pleosporomycetidae</taxon>
        <taxon>Pleosporales</taxon>
        <taxon>Pleosporineae</taxon>
        <taxon>Didymellaceae</taxon>
        <taxon>Nothophoma</taxon>
    </lineage>
</organism>
<protein>
    <submittedName>
        <fullName evidence="2">Uncharacterized protein</fullName>
    </submittedName>
</protein>
<sequence>MSDYRNTFVFLQRQQNDIDNARLHREWLRFILTEASAKFVMEKHLRYGELRELANLPVSENPAWVGKAYQEAPRALSMDATQWTHWETPMCPWTTWKASWEDRTVHPPPKLRKLNKRSWRDRILGRNRKAKPISAISNVTASNPHHGLRKIAKAAKIAKHRFVEHLIEGPEYKRNEGRLQKEELGDPKNPSFPEGREGLQCEHERIRRELAQHRHQNRVVVMESDLDNSWQEKTGKFIDREDYPLLGGDGEVCYERERKKRNWFRK</sequence>
<evidence type="ECO:0000313" key="2">
    <source>
        <dbReference type="EMBL" id="KAL1601183.1"/>
    </source>
</evidence>
<evidence type="ECO:0000256" key="1">
    <source>
        <dbReference type="SAM" id="MobiDB-lite"/>
    </source>
</evidence>
<evidence type="ECO:0000313" key="3">
    <source>
        <dbReference type="Proteomes" id="UP001521222"/>
    </source>
</evidence>
<feature type="compositionally biased region" description="Basic and acidic residues" evidence="1">
    <location>
        <begin position="177"/>
        <end position="186"/>
    </location>
</feature>
<comment type="caution">
    <text evidence="2">The sequence shown here is derived from an EMBL/GenBank/DDBJ whole genome shotgun (WGS) entry which is preliminary data.</text>
</comment>
<dbReference type="Proteomes" id="UP001521222">
    <property type="component" value="Unassembled WGS sequence"/>
</dbReference>
<gene>
    <name evidence="2" type="ORF">SLS59_005335</name>
</gene>
<reference evidence="2 3" key="1">
    <citation type="submission" date="2024-02" db="EMBL/GenBank/DDBJ databases">
        <title>De novo assembly and annotation of 12 fungi associated with fruit tree decline syndrome in Ontario, Canada.</title>
        <authorList>
            <person name="Sulman M."/>
            <person name="Ellouze W."/>
            <person name="Ilyukhin E."/>
        </authorList>
    </citation>
    <scope>NUCLEOTIDE SEQUENCE [LARGE SCALE GENOMIC DNA]</scope>
    <source>
        <strain evidence="2 3">M97-236</strain>
    </source>
</reference>
<accession>A0ABR3RAC3</accession>